<evidence type="ECO:0000313" key="3">
    <source>
        <dbReference type="Proteomes" id="UP001157017"/>
    </source>
</evidence>
<evidence type="ECO:0000256" key="1">
    <source>
        <dbReference type="SAM" id="MobiDB-lite"/>
    </source>
</evidence>
<keyword evidence="3" id="KW-1185">Reference proteome</keyword>
<protein>
    <submittedName>
        <fullName evidence="2">Uncharacterized protein</fullName>
    </submittedName>
</protein>
<gene>
    <name evidence="2" type="ORF">GCM10025868_05950</name>
</gene>
<accession>A0ABQ6JEU3</accession>
<dbReference type="EMBL" id="BSUZ01000001">
    <property type="protein sequence ID" value="GMA85345.1"/>
    <property type="molecule type" value="Genomic_DNA"/>
</dbReference>
<name>A0ABQ6JEU3_9ACTN</name>
<dbReference type="Proteomes" id="UP001157017">
    <property type="component" value="Unassembled WGS sequence"/>
</dbReference>
<organism evidence="2 3">
    <name type="scientific">Angustibacter aerolatus</name>
    <dbReference type="NCBI Taxonomy" id="1162965"/>
    <lineage>
        <taxon>Bacteria</taxon>
        <taxon>Bacillati</taxon>
        <taxon>Actinomycetota</taxon>
        <taxon>Actinomycetes</taxon>
        <taxon>Kineosporiales</taxon>
        <taxon>Kineosporiaceae</taxon>
    </lineage>
</organism>
<proteinExistence type="predicted"/>
<sequence length="74" mass="7983">MILRNWYRLGSPSADAASCCPWSTERMPARTISPAKAASFRLMPTTAIARSVASRDSENSKNAGPKGTPTLSVW</sequence>
<feature type="region of interest" description="Disordered" evidence="1">
    <location>
        <begin position="51"/>
        <end position="74"/>
    </location>
</feature>
<reference evidence="3" key="1">
    <citation type="journal article" date="2019" name="Int. J. Syst. Evol. Microbiol.">
        <title>The Global Catalogue of Microorganisms (GCM) 10K type strain sequencing project: providing services to taxonomists for standard genome sequencing and annotation.</title>
        <authorList>
            <consortium name="The Broad Institute Genomics Platform"/>
            <consortium name="The Broad Institute Genome Sequencing Center for Infectious Disease"/>
            <person name="Wu L."/>
            <person name="Ma J."/>
        </authorList>
    </citation>
    <scope>NUCLEOTIDE SEQUENCE [LARGE SCALE GENOMIC DNA]</scope>
    <source>
        <strain evidence="3">NBRC 108730</strain>
    </source>
</reference>
<comment type="caution">
    <text evidence="2">The sequence shown here is derived from an EMBL/GenBank/DDBJ whole genome shotgun (WGS) entry which is preliminary data.</text>
</comment>
<evidence type="ECO:0000313" key="2">
    <source>
        <dbReference type="EMBL" id="GMA85345.1"/>
    </source>
</evidence>